<keyword evidence="4" id="KW-1185">Reference proteome</keyword>
<dbReference type="InterPro" id="IPR001173">
    <property type="entry name" value="Glyco_trans_2-like"/>
</dbReference>
<dbReference type="Proteomes" id="UP000199544">
    <property type="component" value="Unassembled WGS sequence"/>
</dbReference>
<dbReference type="PANTHER" id="PTHR22916">
    <property type="entry name" value="GLYCOSYLTRANSFERASE"/>
    <property type="match status" value="1"/>
</dbReference>
<accession>A0A1G9Y3D9</accession>
<evidence type="ECO:0000313" key="3">
    <source>
        <dbReference type="EMBL" id="SDN03624.1"/>
    </source>
</evidence>
<dbReference type="PANTHER" id="PTHR22916:SF3">
    <property type="entry name" value="UDP-GLCNAC:BETAGAL BETA-1,3-N-ACETYLGLUCOSAMINYLTRANSFERASE-LIKE PROTEIN 1"/>
    <property type="match status" value="1"/>
</dbReference>
<dbReference type="InterPro" id="IPR029044">
    <property type="entry name" value="Nucleotide-diphossugar_trans"/>
</dbReference>
<evidence type="ECO:0000313" key="4">
    <source>
        <dbReference type="Proteomes" id="UP000199544"/>
    </source>
</evidence>
<proteinExistence type="inferred from homology"/>
<reference evidence="4" key="1">
    <citation type="submission" date="2016-10" db="EMBL/GenBank/DDBJ databases">
        <authorList>
            <person name="Varghese N."/>
            <person name="Submissions S."/>
        </authorList>
    </citation>
    <scope>NUCLEOTIDE SEQUENCE [LARGE SCALE GENOMIC DNA]</scope>
    <source>
        <strain evidence="4">CGMCC 1.6854</strain>
    </source>
</reference>
<dbReference type="STRING" id="459525.SAMN04488137_3185"/>
<name>A0A1G9Y3D9_9BACL</name>
<evidence type="ECO:0000259" key="2">
    <source>
        <dbReference type="Pfam" id="PF00535"/>
    </source>
</evidence>
<dbReference type="SUPFAM" id="SSF53448">
    <property type="entry name" value="Nucleotide-diphospho-sugar transferases"/>
    <property type="match status" value="1"/>
</dbReference>
<gene>
    <name evidence="3" type="ORF">SAMN04488137_3185</name>
</gene>
<feature type="domain" description="Glycosyltransferase 2-like" evidence="2">
    <location>
        <begin position="4"/>
        <end position="161"/>
    </location>
</feature>
<evidence type="ECO:0000256" key="1">
    <source>
        <dbReference type="ARBA" id="ARBA00006739"/>
    </source>
</evidence>
<dbReference type="OrthoDB" id="396512at2"/>
<dbReference type="Pfam" id="PF00535">
    <property type="entry name" value="Glycos_transf_2"/>
    <property type="match status" value="1"/>
</dbReference>
<dbReference type="GO" id="GO:0016758">
    <property type="term" value="F:hexosyltransferase activity"/>
    <property type="evidence" value="ECO:0007669"/>
    <property type="project" value="UniProtKB-ARBA"/>
</dbReference>
<comment type="similarity">
    <text evidence="1">Belongs to the glycosyltransferase 2 family.</text>
</comment>
<dbReference type="Gene3D" id="3.90.550.10">
    <property type="entry name" value="Spore Coat Polysaccharide Biosynthesis Protein SpsA, Chain A"/>
    <property type="match status" value="1"/>
</dbReference>
<sequence>MVFSIIIPIYNSEKYLSEAIDSLTSQTFSFQENVEIILVNDGSTDKSEQICKRYKKKYPRNIKYIYIENSGPSTARNEGLNLVSQNSSYITFLDSDDKLEANTLETVNQFFKENHEVNLATIPVYYFEKEKGQNKLNNRFLQGSRVINIFNEYYSPQYYIGGVFIKNDYYKKSKVSFNENLLFWEDALFVNEIILAEGKYGVIADAAYWYRKRNDTTSLVDLSWFSKYRYTDLLKNGYTHMINRSLDLYGNIIPYVQYMLVYHMKLFLFQKNSKILMEILTTEEKEDFVTAFKQILRFVSDSYILNQNMRTYHKEFLLKLKYGRDYRLDDSLNTPTHSIRITQKKIRHGKLMLKGYFHSDSYSMKKEDKVFIKTPSKKIIYAAAINPEKQIDIWGYVIKDYEHAGFDIRIPIWNWRFQFGIKTDQNTILIQNINLFSELWRKIKKMIY</sequence>
<protein>
    <submittedName>
        <fullName evidence="3">Glycosyltransferase involved in cell wall bisynthesis</fullName>
    </submittedName>
</protein>
<dbReference type="AlphaFoldDB" id="A0A1G9Y3D9"/>
<dbReference type="RefSeq" id="WP_090235880.1">
    <property type="nucleotide sequence ID" value="NZ_FNHW01000001.1"/>
</dbReference>
<dbReference type="CDD" id="cd00761">
    <property type="entry name" value="Glyco_tranf_GTA_type"/>
    <property type="match status" value="1"/>
</dbReference>
<organism evidence="3 4">
    <name type="scientific">Fictibacillus solisalsi</name>
    <dbReference type="NCBI Taxonomy" id="459525"/>
    <lineage>
        <taxon>Bacteria</taxon>
        <taxon>Bacillati</taxon>
        <taxon>Bacillota</taxon>
        <taxon>Bacilli</taxon>
        <taxon>Bacillales</taxon>
        <taxon>Fictibacillaceae</taxon>
        <taxon>Fictibacillus</taxon>
    </lineage>
</organism>
<dbReference type="EMBL" id="FNHW01000001">
    <property type="protein sequence ID" value="SDN03624.1"/>
    <property type="molecule type" value="Genomic_DNA"/>
</dbReference>
<keyword evidence="3" id="KW-0808">Transferase</keyword>